<evidence type="ECO:0000256" key="5">
    <source>
        <dbReference type="PIRSR" id="PIRSR602401-1"/>
    </source>
</evidence>
<feature type="binding site" description="axial binding residue" evidence="5">
    <location>
        <position position="15"/>
    </location>
    <ligand>
        <name>heme</name>
        <dbReference type="ChEBI" id="CHEBI:30413"/>
    </ligand>
    <ligandPart>
        <name>Fe</name>
        <dbReference type="ChEBI" id="CHEBI:18248"/>
    </ligandPart>
</feature>
<keyword evidence="5 6" id="KW-0349">Heme</keyword>
<dbReference type="GO" id="GO:0020037">
    <property type="term" value="F:heme binding"/>
    <property type="evidence" value="ECO:0007669"/>
    <property type="project" value="InterPro"/>
</dbReference>
<evidence type="ECO:0000256" key="6">
    <source>
        <dbReference type="RuleBase" id="RU000461"/>
    </source>
</evidence>
<gene>
    <name evidence="7" type="ORF">SYNPS1DRAFT_20606</name>
</gene>
<evidence type="ECO:0000256" key="3">
    <source>
        <dbReference type="ARBA" id="ARBA00022723"/>
    </source>
</evidence>
<dbReference type="PRINTS" id="PR00463">
    <property type="entry name" value="EP450I"/>
</dbReference>
<dbReference type="EMBL" id="KZ989125">
    <property type="protein sequence ID" value="RKP28021.1"/>
    <property type="molecule type" value="Genomic_DNA"/>
</dbReference>
<name>A0A4P9Z7W6_9FUNG</name>
<evidence type="ECO:0000256" key="4">
    <source>
        <dbReference type="ARBA" id="ARBA00023004"/>
    </source>
</evidence>
<organism evidence="7 8">
    <name type="scientific">Syncephalis pseudoplumigaleata</name>
    <dbReference type="NCBI Taxonomy" id="1712513"/>
    <lineage>
        <taxon>Eukaryota</taxon>
        <taxon>Fungi</taxon>
        <taxon>Fungi incertae sedis</taxon>
        <taxon>Zoopagomycota</taxon>
        <taxon>Zoopagomycotina</taxon>
        <taxon>Zoopagomycetes</taxon>
        <taxon>Zoopagales</taxon>
        <taxon>Piptocephalidaceae</taxon>
        <taxon>Syncephalis</taxon>
    </lineage>
</organism>
<dbReference type="Pfam" id="PF00067">
    <property type="entry name" value="p450"/>
    <property type="match status" value="1"/>
</dbReference>
<dbReference type="PANTHER" id="PTHR24305:SF166">
    <property type="entry name" value="CYTOCHROME P450 12A4, MITOCHONDRIAL-RELATED"/>
    <property type="match status" value="1"/>
</dbReference>
<keyword evidence="6" id="KW-0560">Oxidoreductase</keyword>
<dbReference type="InterPro" id="IPR002401">
    <property type="entry name" value="Cyt_P450_E_grp-I"/>
</dbReference>
<protein>
    <submittedName>
        <fullName evidence="7">Cytochrome P450</fullName>
    </submittedName>
</protein>
<accession>A0A4P9Z7W6</accession>
<comment type="cofactor">
    <cofactor evidence="1 5">
        <name>heme</name>
        <dbReference type="ChEBI" id="CHEBI:30413"/>
    </cofactor>
</comment>
<evidence type="ECO:0000256" key="2">
    <source>
        <dbReference type="ARBA" id="ARBA00010617"/>
    </source>
</evidence>
<keyword evidence="6" id="KW-0503">Monooxygenase</keyword>
<sequence>MKQSFFGFSMGSRACLGQNLAWMELRLLLSTLVRRFELTVPAGKEADMTPLFHFMNQPKDGYYRVRAMHRSD</sequence>
<reference evidence="8" key="1">
    <citation type="journal article" date="2018" name="Nat. Microbiol.">
        <title>Leveraging single-cell genomics to expand the fungal tree of life.</title>
        <authorList>
            <person name="Ahrendt S.R."/>
            <person name="Quandt C.A."/>
            <person name="Ciobanu D."/>
            <person name="Clum A."/>
            <person name="Salamov A."/>
            <person name="Andreopoulos B."/>
            <person name="Cheng J.F."/>
            <person name="Woyke T."/>
            <person name="Pelin A."/>
            <person name="Henrissat B."/>
            <person name="Reynolds N.K."/>
            <person name="Benny G.L."/>
            <person name="Smith M.E."/>
            <person name="James T.Y."/>
            <person name="Grigoriev I.V."/>
        </authorList>
    </citation>
    <scope>NUCLEOTIDE SEQUENCE [LARGE SCALE GENOMIC DNA]</scope>
    <source>
        <strain evidence="8">Benny S71-1</strain>
    </source>
</reference>
<keyword evidence="4 5" id="KW-0408">Iron</keyword>
<evidence type="ECO:0000256" key="1">
    <source>
        <dbReference type="ARBA" id="ARBA00001971"/>
    </source>
</evidence>
<dbReference type="SUPFAM" id="SSF48264">
    <property type="entry name" value="Cytochrome P450"/>
    <property type="match status" value="1"/>
</dbReference>
<dbReference type="GO" id="GO:0005506">
    <property type="term" value="F:iron ion binding"/>
    <property type="evidence" value="ECO:0007669"/>
    <property type="project" value="InterPro"/>
</dbReference>
<dbReference type="Proteomes" id="UP000278143">
    <property type="component" value="Unassembled WGS sequence"/>
</dbReference>
<proteinExistence type="inferred from homology"/>
<dbReference type="GO" id="GO:0016705">
    <property type="term" value="F:oxidoreductase activity, acting on paired donors, with incorporation or reduction of molecular oxygen"/>
    <property type="evidence" value="ECO:0007669"/>
    <property type="project" value="InterPro"/>
</dbReference>
<dbReference type="AlphaFoldDB" id="A0A4P9Z7W6"/>
<keyword evidence="8" id="KW-1185">Reference proteome</keyword>
<dbReference type="InterPro" id="IPR017972">
    <property type="entry name" value="Cyt_P450_CS"/>
</dbReference>
<evidence type="ECO:0000313" key="7">
    <source>
        <dbReference type="EMBL" id="RKP28021.1"/>
    </source>
</evidence>
<dbReference type="InterPro" id="IPR001128">
    <property type="entry name" value="Cyt_P450"/>
</dbReference>
<dbReference type="PANTHER" id="PTHR24305">
    <property type="entry name" value="CYTOCHROME P450"/>
    <property type="match status" value="1"/>
</dbReference>
<dbReference type="InterPro" id="IPR050121">
    <property type="entry name" value="Cytochrome_P450_monoxygenase"/>
</dbReference>
<evidence type="ECO:0000313" key="8">
    <source>
        <dbReference type="Proteomes" id="UP000278143"/>
    </source>
</evidence>
<dbReference type="GO" id="GO:0004497">
    <property type="term" value="F:monooxygenase activity"/>
    <property type="evidence" value="ECO:0007669"/>
    <property type="project" value="UniProtKB-KW"/>
</dbReference>
<dbReference type="OrthoDB" id="1470350at2759"/>
<keyword evidence="3 5" id="KW-0479">Metal-binding</keyword>
<comment type="similarity">
    <text evidence="2 6">Belongs to the cytochrome P450 family.</text>
</comment>
<dbReference type="InterPro" id="IPR036396">
    <property type="entry name" value="Cyt_P450_sf"/>
</dbReference>
<dbReference type="PROSITE" id="PS00086">
    <property type="entry name" value="CYTOCHROME_P450"/>
    <property type="match status" value="1"/>
</dbReference>
<dbReference type="Gene3D" id="1.10.630.10">
    <property type="entry name" value="Cytochrome P450"/>
    <property type="match status" value="1"/>
</dbReference>